<keyword evidence="7" id="KW-1185">Reference proteome</keyword>
<protein>
    <submittedName>
        <fullName evidence="6">RpiR family transcriptional regulator</fullName>
    </submittedName>
</protein>
<dbReference type="InterPro" id="IPR046348">
    <property type="entry name" value="SIS_dom_sf"/>
</dbReference>
<evidence type="ECO:0000256" key="3">
    <source>
        <dbReference type="ARBA" id="ARBA00023163"/>
    </source>
</evidence>
<dbReference type="AlphaFoldDB" id="A0A4V6Q302"/>
<evidence type="ECO:0000259" key="4">
    <source>
        <dbReference type="PROSITE" id="PS51071"/>
    </source>
</evidence>
<feature type="domain" description="SIS" evidence="5">
    <location>
        <begin position="108"/>
        <end position="254"/>
    </location>
</feature>
<dbReference type="InterPro" id="IPR000281">
    <property type="entry name" value="HTH_RpiR"/>
</dbReference>
<dbReference type="PANTHER" id="PTHR30514">
    <property type="entry name" value="GLUCOKINASE"/>
    <property type="match status" value="1"/>
</dbReference>
<keyword evidence="1" id="KW-0805">Transcription regulation</keyword>
<dbReference type="InterPro" id="IPR036388">
    <property type="entry name" value="WH-like_DNA-bd_sf"/>
</dbReference>
<keyword evidence="3" id="KW-0804">Transcription</keyword>
<sequence length="254" mass="29327">MKIDLDKITKNKDITDLEQQVLEYIINNIDMAMKLGVRGVAKKNFTSTSTIMRLAKKLGYKGFVDMVYNIKPLVHKDNKSVINIASNLYGMDLTQLLKYVVDEDVKSFVNLLTYTREKFLFIYATGFSRIIAEYLNKKLLVLGKKCLFASGGDTVGIFENNIMDIEALIVISRSGETKMVLDKVNYAKQRGIKVISFTREIDNSISRISDINFKIFDMNKLDDRNIYPNSFFPSTCMLIEYLIFRYYEEINTQK</sequence>
<dbReference type="PANTHER" id="PTHR30514:SF21">
    <property type="entry name" value="RPIR-FAMILY TRANSCRIPTIONAL REGULATOR"/>
    <property type="match status" value="1"/>
</dbReference>
<dbReference type="Proteomes" id="UP000295325">
    <property type="component" value="Unassembled WGS sequence"/>
</dbReference>
<organism evidence="6 7">
    <name type="scientific">Fonticella tunisiensis</name>
    <dbReference type="NCBI Taxonomy" id="1096341"/>
    <lineage>
        <taxon>Bacteria</taxon>
        <taxon>Bacillati</taxon>
        <taxon>Bacillota</taxon>
        <taxon>Clostridia</taxon>
        <taxon>Eubacteriales</taxon>
        <taxon>Clostridiaceae</taxon>
        <taxon>Fonticella</taxon>
    </lineage>
</organism>
<evidence type="ECO:0000256" key="2">
    <source>
        <dbReference type="ARBA" id="ARBA00023125"/>
    </source>
</evidence>
<dbReference type="PROSITE" id="PS51071">
    <property type="entry name" value="HTH_RPIR"/>
    <property type="match status" value="1"/>
</dbReference>
<keyword evidence="2" id="KW-0238">DNA-binding</keyword>
<dbReference type="GO" id="GO:0003700">
    <property type="term" value="F:DNA-binding transcription factor activity"/>
    <property type="evidence" value="ECO:0007669"/>
    <property type="project" value="InterPro"/>
</dbReference>
<dbReference type="Pfam" id="PF01380">
    <property type="entry name" value="SIS"/>
    <property type="match status" value="1"/>
</dbReference>
<dbReference type="GO" id="GO:1901135">
    <property type="term" value="P:carbohydrate derivative metabolic process"/>
    <property type="evidence" value="ECO:0007669"/>
    <property type="project" value="InterPro"/>
</dbReference>
<dbReference type="GO" id="GO:0097367">
    <property type="term" value="F:carbohydrate derivative binding"/>
    <property type="evidence" value="ECO:0007669"/>
    <property type="project" value="InterPro"/>
</dbReference>
<evidence type="ECO:0000313" key="6">
    <source>
        <dbReference type="EMBL" id="TDT62854.1"/>
    </source>
</evidence>
<name>A0A4V6Q302_9CLOT</name>
<dbReference type="SUPFAM" id="SSF46689">
    <property type="entry name" value="Homeodomain-like"/>
    <property type="match status" value="1"/>
</dbReference>
<dbReference type="SUPFAM" id="SSF53697">
    <property type="entry name" value="SIS domain"/>
    <property type="match status" value="1"/>
</dbReference>
<dbReference type="GO" id="GO:0003677">
    <property type="term" value="F:DNA binding"/>
    <property type="evidence" value="ECO:0007669"/>
    <property type="project" value="UniProtKB-KW"/>
</dbReference>
<dbReference type="InterPro" id="IPR035472">
    <property type="entry name" value="RpiR-like_SIS"/>
</dbReference>
<evidence type="ECO:0000259" key="5">
    <source>
        <dbReference type="PROSITE" id="PS51464"/>
    </source>
</evidence>
<feature type="domain" description="HTH rpiR-type" evidence="4">
    <location>
        <begin position="1"/>
        <end position="77"/>
    </location>
</feature>
<accession>A0A4V6Q302</accession>
<dbReference type="InterPro" id="IPR001347">
    <property type="entry name" value="SIS_dom"/>
</dbReference>
<dbReference type="Gene3D" id="3.40.50.10490">
    <property type="entry name" value="Glucose-6-phosphate isomerase like protein, domain 1"/>
    <property type="match status" value="1"/>
</dbReference>
<gene>
    <name evidence="6" type="ORF">EDD71_103131</name>
</gene>
<dbReference type="OrthoDB" id="6590756at2"/>
<comment type="caution">
    <text evidence="6">The sequence shown here is derived from an EMBL/GenBank/DDBJ whole genome shotgun (WGS) entry which is preliminary data.</text>
</comment>
<dbReference type="Gene3D" id="1.10.10.10">
    <property type="entry name" value="Winged helix-like DNA-binding domain superfamily/Winged helix DNA-binding domain"/>
    <property type="match status" value="1"/>
</dbReference>
<dbReference type="Pfam" id="PF01418">
    <property type="entry name" value="HTH_6"/>
    <property type="match status" value="1"/>
</dbReference>
<evidence type="ECO:0000313" key="7">
    <source>
        <dbReference type="Proteomes" id="UP000295325"/>
    </source>
</evidence>
<reference evidence="6 7" key="1">
    <citation type="submission" date="2019-03" db="EMBL/GenBank/DDBJ databases">
        <title>Genomic Encyclopedia of Type Strains, Phase IV (KMG-IV): sequencing the most valuable type-strain genomes for metagenomic binning, comparative biology and taxonomic classification.</title>
        <authorList>
            <person name="Goeker M."/>
        </authorList>
    </citation>
    <scope>NUCLEOTIDE SEQUENCE [LARGE SCALE GENOMIC DNA]</scope>
    <source>
        <strain evidence="6 7">DSM 24455</strain>
    </source>
</reference>
<dbReference type="InterPro" id="IPR047640">
    <property type="entry name" value="RpiR-like"/>
</dbReference>
<dbReference type="InterPro" id="IPR009057">
    <property type="entry name" value="Homeodomain-like_sf"/>
</dbReference>
<dbReference type="CDD" id="cd05013">
    <property type="entry name" value="SIS_RpiR"/>
    <property type="match status" value="1"/>
</dbReference>
<dbReference type="EMBL" id="SOAZ01000003">
    <property type="protein sequence ID" value="TDT62854.1"/>
    <property type="molecule type" value="Genomic_DNA"/>
</dbReference>
<dbReference type="PROSITE" id="PS51464">
    <property type="entry name" value="SIS"/>
    <property type="match status" value="1"/>
</dbReference>
<proteinExistence type="predicted"/>
<evidence type="ECO:0000256" key="1">
    <source>
        <dbReference type="ARBA" id="ARBA00023015"/>
    </source>
</evidence>